<dbReference type="Proteomes" id="UP000294614">
    <property type="component" value="Unassembled WGS sequence"/>
</dbReference>
<feature type="transmembrane region" description="Helical" evidence="8">
    <location>
        <begin position="64"/>
        <end position="97"/>
    </location>
</feature>
<evidence type="ECO:0000256" key="4">
    <source>
        <dbReference type="ARBA" id="ARBA00022679"/>
    </source>
</evidence>
<evidence type="ECO:0000256" key="6">
    <source>
        <dbReference type="ARBA" id="ARBA00022989"/>
    </source>
</evidence>
<feature type="transmembrane region" description="Helical" evidence="8">
    <location>
        <begin position="291"/>
        <end position="309"/>
    </location>
</feature>
<organism evidence="10 11">
    <name type="scientific">Seleniivibrio woodruffii</name>
    <dbReference type="NCBI Taxonomy" id="1078050"/>
    <lineage>
        <taxon>Bacteria</taxon>
        <taxon>Pseudomonadati</taxon>
        <taxon>Deferribacterota</taxon>
        <taxon>Deferribacteres</taxon>
        <taxon>Deferribacterales</taxon>
        <taxon>Geovibrionaceae</taxon>
        <taxon>Seleniivibrio</taxon>
    </lineage>
</organism>
<feature type="transmembrane region" description="Helical" evidence="8">
    <location>
        <begin position="342"/>
        <end position="360"/>
    </location>
</feature>
<dbReference type="GO" id="GO:0005886">
    <property type="term" value="C:plasma membrane"/>
    <property type="evidence" value="ECO:0007669"/>
    <property type="project" value="UniProtKB-SubCell"/>
</dbReference>
<gene>
    <name evidence="10" type="ORF">C8D98_1933</name>
</gene>
<dbReference type="RefSeq" id="WP_132873903.1">
    <property type="nucleotide sequence ID" value="NZ_SMGG01000004.1"/>
</dbReference>
<dbReference type="OrthoDB" id="9815691at2"/>
<protein>
    <submittedName>
        <fullName evidence="10">Dolichyl-phosphate-mannose-protein mannosyltransferase</fullName>
    </submittedName>
</protein>
<comment type="caution">
    <text evidence="10">The sequence shown here is derived from an EMBL/GenBank/DDBJ whole genome shotgun (WGS) entry which is preliminary data.</text>
</comment>
<dbReference type="GO" id="GO:0016763">
    <property type="term" value="F:pentosyltransferase activity"/>
    <property type="evidence" value="ECO:0007669"/>
    <property type="project" value="TreeGrafter"/>
</dbReference>
<keyword evidence="11" id="KW-1185">Reference proteome</keyword>
<accession>A0A4V2PS28</accession>
<feature type="transmembrane region" description="Helical" evidence="8">
    <location>
        <begin position="199"/>
        <end position="219"/>
    </location>
</feature>
<feature type="transmembrane region" description="Helical" evidence="8">
    <location>
        <begin position="259"/>
        <end position="279"/>
    </location>
</feature>
<evidence type="ECO:0000256" key="5">
    <source>
        <dbReference type="ARBA" id="ARBA00022692"/>
    </source>
</evidence>
<feature type="domain" description="Glycosyltransferase RgtA/B/C/D-like" evidence="9">
    <location>
        <begin position="58"/>
        <end position="216"/>
    </location>
</feature>
<keyword evidence="7 8" id="KW-0472">Membrane</keyword>
<keyword evidence="3 10" id="KW-0328">Glycosyltransferase</keyword>
<proteinExistence type="predicted"/>
<evidence type="ECO:0000313" key="10">
    <source>
        <dbReference type="EMBL" id="TCK61051.1"/>
    </source>
</evidence>
<dbReference type="PANTHER" id="PTHR33908">
    <property type="entry name" value="MANNOSYLTRANSFERASE YKCB-RELATED"/>
    <property type="match status" value="1"/>
</dbReference>
<feature type="transmembrane region" description="Helical" evidence="8">
    <location>
        <begin position="157"/>
        <end position="190"/>
    </location>
</feature>
<comment type="subcellular location">
    <subcellularLocation>
        <location evidence="1">Cell membrane</location>
        <topology evidence="1">Multi-pass membrane protein</topology>
    </subcellularLocation>
</comment>
<dbReference type="EMBL" id="SMGG01000004">
    <property type="protein sequence ID" value="TCK61051.1"/>
    <property type="molecule type" value="Genomic_DNA"/>
</dbReference>
<keyword evidence="5 8" id="KW-0812">Transmembrane</keyword>
<dbReference type="InterPro" id="IPR050297">
    <property type="entry name" value="LipidA_mod_glycosyltrf_83"/>
</dbReference>
<keyword evidence="4 10" id="KW-0808">Transferase</keyword>
<name>A0A4V2PS28_9BACT</name>
<dbReference type="Pfam" id="PF13231">
    <property type="entry name" value="PMT_2"/>
    <property type="match status" value="1"/>
</dbReference>
<dbReference type="InterPro" id="IPR038731">
    <property type="entry name" value="RgtA/B/C-like"/>
</dbReference>
<dbReference type="AlphaFoldDB" id="A0A4V2PS28"/>
<evidence type="ECO:0000313" key="11">
    <source>
        <dbReference type="Proteomes" id="UP000294614"/>
    </source>
</evidence>
<evidence type="ECO:0000256" key="2">
    <source>
        <dbReference type="ARBA" id="ARBA00022475"/>
    </source>
</evidence>
<feature type="transmembrane region" description="Helical" evidence="8">
    <location>
        <begin position="315"/>
        <end position="335"/>
    </location>
</feature>
<reference evidence="10 11" key="1">
    <citation type="submission" date="2019-03" db="EMBL/GenBank/DDBJ databases">
        <title>Genomic Encyclopedia of Type Strains, Phase IV (KMG-IV): sequencing the most valuable type-strain genomes for metagenomic binning, comparative biology and taxonomic classification.</title>
        <authorList>
            <person name="Goeker M."/>
        </authorList>
    </citation>
    <scope>NUCLEOTIDE SEQUENCE [LARGE SCALE GENOMIC DNA]</scope>
    <source>
        <strain evidence="10 11">DSM 24984</strain>
    </source>
</reference>
<evidence type="ECO:0000256" key="7">
    <source>
        <dbReference type="ARBA" id="ARBA00023136"/>
    </source>
</evidence>
<feature type="transmembrane region" description="Helical" evidence="8">
    <location>
        <begin position="109"/>
        <end position="127"/>
    </location>
</feature>
<dbReference type="PANTHER" id="PTHR33908:SF11">
    <property type="entry name" value="MEMBRANE PROTEIN"/>
    <property type="match status" value="1"/>
</dbReference>
<keyword evidence="6 8" id="KW-1133">Transmembrane helix</keyword>
<evidence type="ECO:0000256" key="3">
    <source>
        <dbReference type="ARBA" id="ARBA00022676"/>
    </source>
</evidence>
<evidence type="ECO:0000256" key="1">
    <source>
        <dbReference type="ARBA" id="ARBA00004651"/>
    </source>
</evidence>
<sequence>MFNSVRNWTVFFFVVLFAGRIGDGDLRGDSINYAAISRNVLTGDNPLILTLNGELYMNKPPLFFWLNALCIKIFGATVFGAKIAVVAAVAGIAWVLYNLSKKLFDDEDIAVATPMMFFFSYIVYKNTQMLKMEALLSFFLIACTYFLVLYIQNQSRVYIFMAGILMGLAVFTKGPVGYSPFITSFFFVFFGRGIDKRKYIADMFLMLFISIPVYAWWYAYVLMKNPYFFDHYVIKQNLARFGTEESETAYYAVRPMWQYLKYLFLHGIYFTPFAIYGMVKLLRSRYTSETIKFMLVTVGVYFVVIHFVKTKEHRYLYELYLFASVFAAYGFVRLLKRNVSGYVRPAAIVLLSMFAFMPPVTKPTTYDALHFAKQTAEVRNLPIVAAKSEITNPHDIAAMDYFVGKYLVERPKGTAYIEIVNKKTGIFGAERLYEFRDLAVYLVTPKGSAL</sequence>
<dbReference type="GO" id="GO:0009103">
    <property type="term" value="P:lipopolysaccharide biosynthetic process"/>
    <property type="evidence" value="ECO:0007669"/>
    <property type="project" value="UniProtKB-ARBA"/>
</dbReference>
<feature type="transmembrane region" description="Helical" evidence="8">
    <location>
        <begin position="134"/>
        <end position="151"/>
    </location>
</feature>
<keyword evidence="2" id="KW-1003">Cell membrane</keyword>
<evidence type="ECO:0000259" key="9">
    <source>
        <dbReference type="Pfam" id="PF13231"/>
    </source>
</evidence>
<evidence type="ECO:0000256" key="8">
    <source>
        <dbReference type="SAM" id="Phobius"/>
    </source>
</evidence>